<comment type="subcellular location">
    <subcellularLocation>
        <location evidence="1">Nucleus</location>
    </subcellularLocation>
</comment>
<evidence type="ECO:0000256" key="5">
    <source>
        <dbReference type="SAM" id="MobiDB-lite"/>
    </source>
</evidence>
<dbReference type="OrthoDB" id="4934715at2759"/>
<sequence length="338" mass="38133">MSDILISNQMGMPRMISDWQYDTAEPRNLNDADFDENTAELPQPRPENEHRRPWVSSRVGPCSYAEVMQVDGLLHKAAASIPPPLQMKPMAASVTDSPQVILARLFIRHMFYKGQVMLHRRFLYMRSPSQNDDVFDYSRKACLDASLETLAIQHILDEETCPGGQLHTMRWRVTSIMNHQFLTATMILSSLLYHGRTLQREDEIRGALQGARTVWMRRISTSKEAKKAAETSNIVLSRTGKRREGDCRPNEDASREAGGLSSQMNPPITQDALFGISVDGEKGLTDSISFYEPDPFIMPDFLGNFLPPDLQGQDLSFSVNSPRLFLDELMPTNWPGSG</sequence>
<organism evidence="6 7">
    <name type="scientific">Aspergillus thermomutatus</name>
    <name type="common">Neosartorya pseudofischeri</name>
    <dbReference type="NCBI Taxonomy" id="41047"/>
    <lineage>
        <taxon>Eukaryota</taxon>
        <taxon>Fungi</taxon>
        <taxon>Dikarya</taxon>
        <taxon>Ascomycota</taxon>
        <taxon>Pezizomycotina</taxon>
        <taxon>Eurotiomycetes</taxon>
        <taxon>Eurotiomycetidae</taxon>
        <taxon>Eurotiales</taxon>
        <taxon>Aspergillaceae</taxon>
        <taxon>Aspergillus</taxon>
        <taxon>Aspergillus subgen. Fumigati</taxon>
    </lineage>
</organism>
<feature type="region of interest" description="Disordered" evidence="5">
    <location>
        <begin position="26"/>
        <end position="55"/>
    </location>
</feature>
<evidence type="ECO:0000313" key="7">
    <source>
        <dbReference type="Proteomes" id="UP000215305"/>
    </source>
</evidence>
<dbReference type="RefSeq" id="XP_026610475.1">
    <property type="nucleotide sequence ID" value="XM_026753725.1"/>
</dbReference>
<dbReference type="InterPro" id="IPR050613">
    <property type="entry name" value="Sec_Metabolite_Reg"/>
</dbReference>
<dbReference type="PANTHER" id="PTHR31001">
    <property type="entry name" value="UNCHARACTERIZED TRANSCRIPTIONAL REGULATORY PROTEIN"/>
    <property type="match status" value="1"/>
</dbReference>
<gene>
    <name evidence="6" type="ORF">CDV56_100106</name>
</gene>
<evidence type="ECO:0000256" key="4">
    <source>
        <dbReference type="ARBA" id="ARBA00023242"/>
    </source>
</evidence>
<reference evidence="6" key="1">
    <citation type="submission" date="2018-08" db="EMBL/GenBank/DDBJ databases">
        <title>Draft genome sequence of azole-resistant Aspergillus thermomutatus (Neosartorya pseudofischeri) strain HMR AF 39, isolated from a human nasal aspirate.</title>
        <authorList>
            <person name="Parent-Michaud M."/>
            <person name="Dufresne P.J."/>
            <person name="Fournier E."/>
            <person name="Martineau C."/>
            <person name="Moreira S."/>
            <person name="Perkins V."/>
            <person name="De Repentigny L."/>
            <person name="Dufresne S.F."/>
        </authorList>
    </citation>
    <scope>NUCLEOTIDE SEQUENCE [LARGE SCALE GENOMIC DNA]</scope>
    <source>
        <strain evidence="6">HMR AF 39</strain>
    </source>
</reference>
<keyword evidence="7" id="KW-1185">Reference proteome</keyword>
<dbReference type="GO" id="GO:0005634">
    <property type="term" value="C:nucleus"/>
    <property type="evidence" value="ECO:0007669"/>
    <property type="project" value="UniProtKB-SubCell"/>
</dbReference>
<keyword evidence="2" id="KW-0805">Transcription regulation</keyword>
<keyword evidence="4" id="KW-0539">Nucleus</keyword>
<feature type="compositionally biased region" description="Basic and acidic residues" evidence="5">
    <location>
        <begin position="242"/>
        <end position="255"/>
    </location>
</feature>
<comment type="caution">
    <text evidence="6">The sequence shown here is derived from an EMBL/GenBank/DDBJ whole genome shotgun (WGS) entry which is preliminary data.</text>
</comment>
<evidence type="ECO:0000256" key="3">
    <source>
        <dbReference type="ARBA" id="ARBA00023163"/>
    </source>
</evidence>
<dbReference type="EMBL" id="NKHU02000313">
    <property type="protein sequence ID" value="RHZ44740.1"/>
    <property type="molecule type" value="Genomic_DNA"/>
</dbReference>
<dbReference type="STRING" id="41047.A0A397G9G4"/>
<dbReference type="AlphaFoldDB" id="A0A397G9G4"/>
<evidence type="ECO:0000256" key="1">
    <source>
        <dbReference type="ARBA" id="ARBA00004123"/>
    </source>
</evidence>
<protein>
    <recommendedName>
        <fullName evidence="8">Transcription factor domain-containing protein</fullName>
    </recommendedName>
</protein>
<keyword evidence="3" id="KW-0804">Transcription</keyword>
<name>A0A397G9G4_ASPTH</name>
<dbReference type="VEuPathDB" id="FungiDB:CDV56_100106"/>
<evidence type="ECO:0000256" key="2">
    <source>
        <dbReference type="ARBA" id="ARBA00023015"/>
    </source>
</evidence>
<dbReference type="Proteomes" id="UP000215305">
    <property type="component" value="Unassembled WGS sequence"/>
</dbReference>
<dbReference type="CDD" id="cd12148">
    <property type="entry name" value="fungal_TF_MHR"/>
    <property type="match status" value="1"/>
</dbReference>
<feature type="region of interest" description="Disordered" evidence="5">
    <location>
        <begin position="237"/>
        <end position="265"/>
    </location>
</feature>
<evidence type="ECO:0000313" key="6">
    <source>
        <dbReference type="EMBL" id="RHZ44740.1"/>
    </source>
</evidence>
<dbReference type="PANTHER" id="PTHR31001:SF74">
    <property type="entry name" value="ZN(II)2CYS6 TRANSCRIPTION FACTOR (EUROFUNG)"/>
    <property type="match status" value="1"/>
</dbReference>
<evidence type="ECO:0008006" key="8">
    <source>
        <dbReference type="Google" id="ProtNLM"/>
    </source>
</evidence>
<dbReference type="GeneID" id="38122080"/>
<proteinExistence type="predicted"/>
<accession>A0A397G9G4</accession>